<dbReference type="GO" id="GO:0008111">
    <property type="term" value="F:alpha-methylacyl-CoA racemase activity"/>
    <property type="evidence" value="ECO:0007669"/>
    <property type="project" value="UniProtKB-EC"/>
</dbReference>
<keyword evidence="1" id="KW-0413">Isomerase</keyword>
<dbReference type="Pfam" id="PF02515">
    <property type="entry name" value="CoA_transf_3"/>
    <property type="match status" value="1"/>
</dbReference>
<dbReference type="Proteomes" id="UP000005439">
    <property type="component" value="Chromosome"/>
</dbReference>
<evidence type="ECO:0000313" key="1">
    <source>
        <dbReference type="EMBL" id="AEW06716.1"/>
    </source>
</evidence>
<dbReference type="Gene3D" id="3.30.1540.10">
    <property type="entry name" value="formyl-coa transferase, domain 3"/>
    <property type="match status" value="1"/>
</dbReference>
<dbReference type="InterPro" id="IPR003673">
    <property type="entry name" value="CoA-Trfase_fam_III"/>
</dbReference>
<dbReference type="SUPFAM" id="SSF89796">
    <property type="entry name" value="CoA-transferase family III (CaiB/BaiF)"/>
    <property type="match status" value="1"/>
</dbReference>
<dbReference type="EMBL" id="CP003179">
    <property type="protein sequence ID" value="AEW06716.1"/>
    <property type="molecule type" value="Genomic_DNA"/>
</dbReference>
<gene>
    <name evidence="1" type="ordered locus">Sulac_3270</name>
</gene>
<keyword evidence="2" id="KW-1185">Reference proteome</keyword>
<dbReference type="KEGG" id="sap:Sulac_3270"/>
<evidence type="ECO:0000313" key="2">
    <source>
        <dbReference type="Proteomes" id="UP000005439"/>
    </source>
</evidence>
<dbReference type="EC" id="5.1.99.4" evidence="1"/>
<dbReference type="InterPro" id="IPR044855">
    <property type="entry name" value="CoA-Trfase_III_dom3_sf"/>
</dbReference>
<dbReference type="STRING" id="679936.Sulac_3270"/>
<dbReference type="Gene3D" id="3.40.50.10540">
    <property type="entry name" value="Crotonobetainyl-coa:carnitine coa-transferase, domain 1"/>
    <property type="match status" value="1"/>
</dbReference>
<dbReference type="AlphaFoldDB" id="G8TT16"/>
<dbReference type="PANTHER" id="PTHR48228:SF5">
    <property type="entry name" value="ALPHA-METHYLACYL-COA RACEMASE"/>
    <property type="match status" value="1"/>
</dbReference>
<dbReference type="PANTHER" id="PTHR48228">
    <property type="entry name" value="SUCCINYL-COA--D-CITRAMALATE COA-TRANSFERASE"/>
    <property type="match status" value="1"/>
</dbReference>
<sequence>MVHAMLMGITVLDFTMLLPGPHASSRLRDLGATVWKIEPPGGDPARWTGPLNDGVGVVFQFHADGKTLREVDLTSMDGKALVREMAVDADVVLEGFRPGVAARLGIDYDTLAVVNPRLIYCSLTGYGQTGPLAAQAGHDLNYQALSGLLSLSEHASGGPAVPVVQWADLIGGEAAVTAILAALVDRERTGRGAFLDISMTDALKRLLTLYTAVWRLTGERGFAELSGRVVCYRLYRTQDGRWMALAALEPKFWKNFCDAVGHPEWIPFQFSDATPHNPIYRAIVACFAARPFEEWCETAQKADACLTPVLSVPEAAGLA</sequence>
<name>G8TT16_SULAD</name>
<protein>
    <submittedName>
        <fullName evidence="1">Alpha-methylacyl-CoA racemase</fullName>
        <ecNumber evidence="1">5.1.99.4</ecNumber>
    </submittedName>
</protein>
<dbReference type="InterPro" id="IPR023606">
    <property type="entry name" value="CoA-Trfase_III_dom_1_sf"/>
</dbReference>
<dbReference type="InterPro" id="IPR050509">
    <property type="entry name" value="CoA-transferase_III"/>
</dbReference>
<dbReference type="HOGENOM" id="CLU_033975_5_1_9"/>
<reference evidence="2" key="1">
    <citation type="submission" date="2011-12" db="EMBL/GenBank/DDBJ databases">
        <title>The complete genome of chromosome of Sulfobacillus acidophilus DSM 10332.</title>
        <authorList>
            <person name="Lucas S."/>
            <person name="Han J."/>
            <person name="Lapidus A."/>
            <person name="Bruce D."/>
            <person name="Goodwin L."/>
            <person name="Pitluck S."/>
            <person name="Peters L."/>
            <person name="Kyrpides N."/>
            <person name="Mavromatis K."/>
            <person name="Ivanova N."/>
            <person name="Mikhailova N."/>
            <person name="Chertkov O."/>
            <person name="Saunders E."/>
            <person name="Detter J.C."/>
            <person name="Tapia R."/>
            <person name="Han C."/>
            <person name="Land M."/>
            <person name="Hauser L."/>
            <person name="Markowitz V."/>
            <person name="Cheng J.-F."/>
            <person name="Hugenholtz P."/>
            <person name="Woyke T."/>
            <person name="Wu D."/>
            <person name="Pukall R."/>
            <person name="Gehrich-Schroeter G."/>
            <person name="Schneider S."/>
            <person name="Klenk H.-P."/>
            <person name="Eisen J.A."/>
        </authorList>
    </citation>
    <scope>NUCLEOTIDE SEQUENCE [LARGE SCALE GENOMIC DNA]</scope>
    <source>
        <strain evidence="2">ATCC 700253 / DSM 10332 / NAL</strain>
    </source>
</reference>
<proteinExistence type="predicted"/>
<dbReference type="PATRIC" id="fig|679936.5.peg.3381"/>
<reference evidence="1 2" key="2">
    <citation type="journal article" date="2012" name="Stand. Genomic Sci.">
        <title>Complete genome sequence of the moderately thermophilic mineral-sulfide-oxidizing firmicute Sulfobacillus acidophilus type strain (NAL(T)).</title>
        <authorList>
            <person name="Anderson I."/>
            <person name="Chertkov O."/>
            <person name="Chen A."/>
            <person name="Saunders E."/>
            <person name="Lapidus A."/>
            <person name="Nolan M."/>
            <person name="Lucas S."/>
            <person name="Hammon N."/>
            <person name="Deshpande S."/>
            <person name="Cheng J.F."/>
            <person name="Han C."/>
            <person name="Tapia R."/>
            <person name="Goodwin L.A."/>
            <person name="Pitluck S."/>
            <person name="Liolios K."/>
            <person name="Pagani I."/>
            <person name="Ivanova N."/>
            <person name="Mikhailova N."/>
            <person name="Pati A."/>
            <person name="Palaniappan K."/>
            <person name="Land M."/>
            <person name="Pan C."/>
            <person name="Rohde M."/>
            <person name="Pukall R."/>
            <person name="Goker M."/>
            <person name="Detter J.C."/>
            <person name="Woyke T."/>
            <person name="Bristow J."/>
            <person name="Eisen J.A."/>
            <person name="Markowitz V."/>
            <person name="Hugenholtz P."/>
            <person name="Kyrpides N.C."/>
            <person name="Klenk H.P."/>
            <person name="Mavromatis K."/>
        </authorList>
    </citation>
    <scope>NUCLEOTIDE SEQUENCE [LARGE SCALE GENOMIC DNA]</scope>
    <source>
        <strain evidence="2">ATCC 700253 / DSM 10332 / NAL</strain>
    </source>
</reference>
<accession>G8TT16</accession>
<organism evidence="1 2">
    <name type="scientific">Sulfobacillus acidophilus (strain ATCC 700253 / DSM 10332 / NAL)</name>
    <dbReference type="NCBI Taxonomy" id="679936"/>
    <lineage>
        <taxon>Bacteria</taxon>
        <taxon>Bacillati</taxon>
        <taxon>Bacillota</taxon>
        <taxon>Clostridia</taxon>
        <taxon>Eubacteriales</taxon>
        <taxon>Clostridiales Family XVII. Incertae Sedis</taxon>
        <taxon>Sulfobacillus</taxon>
    </lineage>
</organism>